<accession>A0A1I3TG73</accession>
<gene>
    <name evidence="1" type="ORF">SAMN05444682_112151</name>
</gene>
<protein>
    <recommendedName>
        <fullName evidence="3">Helix-turn-helix domain of resolvase</fullName>
    </recommendedName>
</protein>
<dbReference type="STRING" id="1477437.SAMN05444682_112151"/>
<dbReference type="EMBL" id="FOQO01000012">
    <property type="protein sequence ID" value="SFJ69493.1"/>
    <property type="molecule type" value="Genomic_DNA"/>
</dbReference>
<evidence type="ECO:0000313" key="1">
    <source>
        <dbReference type="EMBL" id="SFJ69493.1"/>
    </source>
</evidence>
<evidence type="ECO:0000313" key="2">
    <source>
        <dbReference type="Proteomes" id="UP000198670"/>
    </source>
</evidence>
<sequence>MMAYNASIQAKWDWQNAVSLAEERATERERAKAAKLLEKERAEAEKIQSVKKMLARGLSITDAAEFSGLSIKKVTKIQTQQADLTGKKK</sequence>
<proteinExistence type="predicted"/>
<keyword evidence="2" id="KW-1185">Reference proteome</keyword>
<organism evidence="1 2">
    <name type="scientific">Parapedobacter indicus</name>
    <dbReference type="NCBI Taxonomy" id="1477437"/>
    <lineage>
        <taxon>Bacteria</taxon>
        <taxon>Pseudomonadati</taxon>
        <taxon>Bacteroidota</taxon>
        <taxon>Sphingobacteriia</taxon>
        <taxon>Sphingobacteriales</taxon>
        <taxon>Sphingobacteriaceae</taxon>
        <taxon>Parapedobacter</taxon>
    </lineage>
</organism>
<name>A0A1I3TG73_9SPHI</name>
<reference evidence="1 2" key="1">
    <citation type="submission" date="2016-10" db="EMBL/GenBank/DDBJ databases">
        <authorList>
            <person name="de Groot N.N."/>
        </authorList>
    </citation>
    <scope>NUCLEOTIDE SEQUENCE [LARGE SCALE GENOMIC DNA]</scope>
    <source>
        <strain evidence="1 2">RK1</strain>
    </source>
</reference>
<dbReference type="RefSeq" id="WP_090630846.1">
    <property type="nucleotide sequence ID" value="NZ_FOQO01000012.1"/>
</dbReference>
<dbReference type="Proteomes" id="UP000198670">
    <property type="component" value="Unassembled WGS sequence"/>
</dbReference>
<evidence type="ECO:0008006" key="3">
    <source>
        <dbReference type="Google" id="ProtNLM"/>
    </source>
</evidence>
<dbReference type="AlphaFoldDB" id="A0A1I3TG73"/>